<dbReference type="InterPro" id="IPR036188">
    <property type="entry name" value="FAD/NAD-bd_sf"/>
</dbReference>
<dbReference type="GO" id="GO:0005737">
    <property type="term" value="C:cytoplasm"/>
    <property type="evidence" value="ECO:0007669"/>
    <property type="project" value="TreeGrafter"/>
</dbReference>
<feature type="domain" description="FAD dependent oxidoreductase" evidence="2">
    <location>
        <begin position="3"/>
        <end position="333"/>
    </location>
</feature>
<accession>A0A1G5PNI7</accession>
<dbReference type="STRING" id="1156985.SAMN04488118_101415"/>
<reference evidence="3 4" key="1">
    <citation type="submission" date="2016-10" db="EMBL/GenBank/DDBJ databases">
        <authorList>
            <person name="de Groot N.N."/>
        </authorList>
    </citation>
    <scope>NUCLEOTIDE SEQUENCE [LARGE SCALE GENOMIC DNA]</scope>
    <source>
        <strain evidence="3 4">U95</strain>
    </source>
</reference>
<dbReference type="Proteomes" id="UP000198767">
    <property type="component" value="Unassembled WGS sequence"/>
</dbReference>
<protein>
    <submittedName>
        <fullName evidence="3">Glycine/D-amino acid oxidase</fullName>
    </submittedName>
</protein>
<dbReference type="InterPro" id="IPR006076">
    <property type="entry name" value="FAD-dep_OxRdtase"/>
</dbReference>
<dbReference type="PANTHER" id="PTHR13847">
    <property type="entry name" value="SARCOSINE DEHYDROGENASE-RELATED"/>
    <property type="match status" value="1"/>
</dbReference>
<name>A0A1G5PNI7_9RHOB</name>
<gene>
    <name evidence="3" type="ORF">SAMN04488118_101415</name>
</gene>
<dbReference type="RefSeq" id="WP_090215388.1">
    <property type="nucleotide sequence ID" value="NZ_FMWG01000001.1"/>
</dbReference>
<dbReference type="Gene3D" id="3.50.50.60">
    <property type="entry name" value="FAD/NAD(P)-binding domain"/>
    <property type="match status" value="1"/>
</dbReference>
<evidence type="ECO:0000313" key="4">
    <source>
        <dbReference type="Proteomes" id="UP000198767"/>
    </source>
</evidence>
<keyword evidence="4" id="KW-1185">Reference proteome</keyword>
<organism evidence="3 4">
    <name type="scientific">Epibacterium ulvae</name>
    <dbReference type="NCBI Taxonomy" id="1156985"/>
    <lineage>
        <taxon>Bacteria</taxon>
        <taxon>Pseudomonadati</taxon>
        <taxon>Pseudomonadota</taxon>
        <taxon>Alphaproteobacteria</taxon>
        <taxon>Rhodobacterales</taxon>
        <taxon>Roseobacteraceae</taxon>
        <taxon>Epibacterium</taxon>
    </lineage>
</organism>
<evidence type="ECO:0000256" key="1">
    <source>
        <dbReference type="ARBA" id="ARBA00023002"/>
    </source>
</evidence>
<dbReference type="Pfam" id="PF01266">
    <property type="entry name" value="DAO"/>
    <property type="match status" value="1"/>
</dbReference>
<keyword evidence="1" id="KW-0560">Oxidoreductase</keyword>
<dbReference type="OrthoDB" id="7421214at2"/>
<evidence type="ECO:0000313" key="3">
    <source>
        <dbReference type="EMBL" id="SCZ51072.1"/>
    </source>
</evidence>
<dbReference type="Gene3D" id="3.30.9.10">
    <property type="entry name" value="D-Amino Acid Oxidase, subunit A, domain 2"/>
    <property type="match status" value="1"/>
</dbReference>
<sequence length="355" mass="38236">MIDFLVVGGGVAGLGAGAHLAKHGSVVLLEQEDTLGYHTSGRSAAMFEENYGPAPIVELSRASATPLQTGGYLSPRGFLLIAPAADNALFERDCINLQCAEISANEARDLVPVLNPTYLHRAAYHPEAADLDTDRLMQDWARDLRNHGGEIHCRCGVESIERHSQGWRVTAGTLEIYARYIINAAGAWADEIAERAGCRPVGLVAKRRSMAQLPAPQGHDPMTWPMIMAAGEAWYTKPQSGKLLVSPADADPTKPHDAWADDMILAEGLARFEEAVEFTVTRLETSWAGLRSFAPDGNPVFGADPSDPHFIWYAGQGGYGFQTAPASAKLISDIITGEETGFDPKLLAALSPARF</sequence>
<dbReference type="AlphaFoldDB" id="A0A1G5PNI7"/>
<dbReference type="GO" id="GO:0016491">
    <property type="term" value="F:oxidoreductase activity"/>
    <property type="evidence" value="ECO:0007669"/>
    <property type="project" value="UniProtKB-KW"/>
</dbReference>
<dbReference type="PANTHER" id="PTHR13847:SF287">
    <property type="entry name" value="FAD-DEPENDENT OXIDOREDUCTASE DOMAIN-CONTAINING PROTEIN 1"/>
    <property type="match status" value="1"/>
</dbReference>
<evidence type="ECO:0000259" key="2">
    <source>
        <dbReference type="Pfam" id="PF01266"/>
    </source>
</evidence>
<proteinExistence type="predicted"/>
<dbReference type="EMBL" id="FMWG01000001">
    <property type="protein sequence ID" value="SCZ51072.1"/>
    <property type="molecule type" value="Genomic_DNA"/>
</dbReference>
<dbReference type="SUPFAM" id="SSF51905">
    <property type="entry name" value="FAD/NAD(P)-binding domain"/>
    <property type="match status" value="1"/>
</dbReference>